<dbReference type="SUPFAM" id="SSF49373">
    <property type="entry name" value="Invasin/intimin cell-adhesion fragments"/>
    <property type="match status" value="1"/>
</dbReference>
<feature type="domain" description="Bacterial Ig-like" evidence="4">
    <location>
        <begin position="1807"/>
        <end position="1866"/>
    </location>
</feature>
<dbReference type="KEGG" id="caer:CSV91_02000"/>
<feature type="domain" description="Bacterial Ig-like" evidence="4">
    <location>
        <begin position="79"/>
        <end position="135"/>
    </location>
</feature>
<evidence type="ECO:0000259" key="3">
    <source>
        <dbReference type="Pfam" id="PF02368"/>
    </source>
</evidence>
<gene>
    <name evidence="5" type="ORF">CSV91_02000</name>
</gene>
<dbReference type="InterPro" id="IPR008964">
    <property type="entry name" value="Invasin/intimin_cell_adhesion"/>
</dbReference>
<feature type="compositionally biased region" description="Basic and acidic residues" evidence="1">
    <location>
        <begin position="2092"/>
        <end position="2103"/>
    </location>
</feature>
<feature type="domain" description="Bacterial Ig-like" evidence="4">
    <location>
        <begin position="282"/>
        <end position="331"/>
    </location>
</feature>
<evidence type="ECO:0000313" key="6">
    <source>
        <dbReference type="Proteomes" id="UP000225608"/>
    </source>
</evidence>
<feature type="domain" description="Bacterial Ig-like" evidence="4">
    <location>
        <begin position="520"/>
        <end position="571"/>
    </location>
</feature>
<dbReference type="Pfam" id="PF02368">
    <property type="entry name" value="Big_2"/>
    <property type="match status" value="1"/>
</dbReference>
<dbReference type="InterPro" id="IPR011081">
    <property type="entry name" value="Big_4"/>
</dbReference>
<reference evidence="5 6" key="1">
    <citation type="submission" date="2017-10" db="EMBL/GenBank/DDBJ databases">
        <title>Complete genome sequence of Collinsella aerofaciens isolated from the gut of a healthy adult Indian.</title>
        <authorList>
            <person name="Bag S."/>
            <person name="Ghosh T.S."/>
            <person name="Das B."/>
        </authorList>
    </citation>
    <scope>NUCLEOTIDE SEQUENCE [LARGE SCALE GENOMIC DNA]</scope>
    <source>
        <strain evidence="6">indica</strain>
    </source>
</reference>
<feature type="signal peptide" evidence="2">
    <location>
        <begin position="1"/>
        <end position="29"/>
    </location>
</feature>
<dbReference type="RefSeq" id="WP_099431593.1">
    <property type="nucleotide sequence ID" value="NZ_CP024160.1"/>
</dbReference>
<dbReference type="Gene3D" id="2.60.40.1080">
    <property type="match status" value="1"/>
</dbReference>
<feature type="domain" description="Bacterial Ig-like" evidence="4">
    <location>
        <begin position="1109"/>
        <end position="1162"/>
    </location>
</feature>
<dbReference type="EMBL" id="CP024160">
    <property type="protein sequence ID" value="ATP53415.1"/>
    <property type="molecule type" value="Genomic_DNA"/>
</dbReference>
<evidence type="ECO:0000256" key="2">
    <source>
        <dbReference type="SAM" id="SignalP"/>
    </source>
</evidence>
<keyword evidence="2" id="KW-0732">Signal</keyword>
<feature type="region of interest" description="Disordered" evidence="1">
    <location>
        <begin position="44"/>
        <end position="64"/>
    </location>
</feature>
<dbReference type="Proteomes" id="UP000225608">
    <property type="component" value="Chromosome"/>
</dbReference>
<evidence type="ECO:0008006" key="7">
    <source>
        <dbReference type="Google" id="ProtNLM"/>
    </source>
</evidence>
<sequence length="2150" mass="226292">MNRRHVNAAITAGLALTMTVGSVPPQAFAEMMQGDTTQVVAEQSDATGAAATSADTGQATSQDQSEDKIASFASLNELHVAEGSDATLPQTVTATYESGTTKQENVIWKLNGADAPATLAQLPAGSYEFEGTVDDITQTVKQRVVVEAATADPAVVDPAAVNAPDVTETSNESGITVESIDANPILEKYVGADYYGQIQSSSVKVKLSDGTETSAYVNWDEKSQTAFDTATEESEVPITGQITGVSVNSNWITLAEPYEVSGVLKVYVPRSTSNGSWIWTAAGIAPAVPSSMSVDYSNGQSYTCPVEWNEISADQYQKEGTFVVEGHLKNYPSMLAHCTVTVRAVKSVQTELTCTTLTGEAPSLPYSAAVTFDNGATEQIPVSWDSFDASLYSKVGSFTVKGKLNGFDYREVTCTVTVKDPKDVLDLNSLRFERVVGDISPLSTYVYFPVTQSNNTTYTQGYQVTWDNADVSQFQKAGTYTVTGTLVTYNESSAANGLKVTAQVEVKEVASIDALAPVNTPVGVRPTTGGGLPYSVEVAFADGTKKQCNIAWDPILDTQVASEGSFKLSGSLSYWTNTSSSSSTQVELGDSNRVTATISVRALQMPSSTSTSTLIGCQPNMPGSIEATMWNGSRGNFPVQWSTISQDALKNLGQITVSGYFTGSNIPATATVNVCDLEDSYIGKIPYVPGAGLLAPGYATTLYLSDGSSFYPRYSSGNSYNWDEFPQELLDGKPGEYEITGTIAGSLAKISAVAVCDEVKGVNNYNDSGVTLGQSYEDWRVIYPGEEVNLDYFTVSGALQNGTTFNDLHVNWDAYDRCPQKDCTVTGTVAGTNIPVKVHVIVTKNWEAQPQAITVLKGSDGTAMLPSYVDLVSPDAAEHPDYSNKYAEAKWNTKGFDWTQGGVVRGTATMSYSTGYGMQAVDVPITATVKIASKATSVQGGTIWTVPGTKPMLPEYLEVRYDNNVSSEPQREKVTWDRVAEDAYAKDGSFKVKGKLQGGAEATITVDVCSVTSIAVPERINTVSGVFPELPWNVTVAASDGKTHNAQVQWDDIRPSVYTGEPGQVTTVSGALFASGLTGYVDGTNTGLTVQTKIVIQGVEKAIDNGETAVTTKAGTAPAMPSKMAVEMSDGSVSTAAIDWDPIAPEKYEQPGTFYATGHVIGFDAAAVMALLDDDGQKVGVDENGNVTAKVTVADKKAKKVALQPEAVVVNTTVGSMLELPDAVSVYFSDGSARDTRGGLGGIEIEKWTDTDGLDLSKPLAKKGTYKLVGKLKDVDNVNAIVYVNVSEAPRTITKLEAKSFSVAKGTSKQDLYAQMPKQVVATYSDGSTDLLDIDVWNLSNVTDKLLNGTGTVEITGTVKLNGAKVTCNVTVVDQDAQTPDYVEPIDAIEIADNAKVSDLMDKLPSKVTVVMKDGKTKNETPVKWSQVDSLGRAGTEFEVTGLTDNGMTVKVQVKVTAHIVSFDTVDEIEVERDTKADEAKAKLPTTVTAIYSDGTDSEADVTWDTKGLSDKDFAKEGKVTVKGTVAGTDQKAECTIKVVKPLREIPDHLAGTVDAVTLDDGAKPDAVVAALSKTVKVAMKDGSEVDSKIDWIAPKEALTIKNDGASVVITGKTAVGSFEVKATVNLVPVVESIAGVKLSVARNTAAADIVLPAQVTLNMSDGSTKTAAVTWDKTPLTADALGKLGDVALEGKVEGTSVKAKCTVTVVKSNAEIPASVEPLAGVNVPEGSSADAVREALKGVKATVLMKDGKTTAESEITWTEVPAAADAYGNSVVAKGVTVNGNLPVEVIVTSMTTINKVAEVPQITVERDAKADTVTGQLPKKVTVTYSDGHTDEAAVTWNTDGLDKQLAAVGEYTIEGSVEGTTLKATCKLVVETPASEIPVRPATFAPVEVFEASSAADVLKALPKKVSVMMKDGSQEDYNVDWENVPALDWGADDVTVDGKVRGTELTVSCRVRVKPRPAASGLVIVDQNGKATTAETVLKVERGKEIDLAAAASNAADGALLRGTVTWTSSDPTIATVENGKVKALKNGTVVITATMPVDGDAAAIATLAEDGAAETPAPQQLTASVTVEVVEPVVVQEPTGGKDNGAKPDAKDPSGKKNGKKAAKGSLAETGDNTAVTVAALGGTGLLALIAAAIEKLRHRTE</sequence>
<proteinExistence type="predicted"/>
<feature type="chain" id="PRO_5013897830" description="Bacterial Ig-like domain (Group 4)" evidence="2">
    <location>
        <begin position="30"/>
        <end position="2150"/>
    </location>
</feature>
<feature type="domain" description="Bacterial Ig-like" evidence="4">
    <location>
        <begin position="353"/>
        <end position="406"/>
    </location>
</feature>
<evidence type="ECO:0000256" key="1">
    <source>
        <dbReference type="SAM" id="MobiDB-lite"/>
    </source>
</evidence>
<dbReference type="Pfam" id="PF07532">
    <property type="entry name" value="Big_4"/>
    <property type="match status" value="11"/>
</dbReference>
<feature type="domain" description="Bacterial Ig-like" evidence="4">
    <location>
        <begin position="945"/>
        <end position="998"/>
    </location>
</feature>
<feature type="region of interest" description="Disordered" evidence="1">
    <location>
        <begin position="2083"/>
        <end position="2115"/>
    </location>
</feature>
<evidence type="ECO:0000259" key="4">
    <source>
        <dbReference type="Pfam" id="PF07532"/>
    </source>
</evidence>
<organism evidence="5 6">
    <name type="scientific">Collinsella aerofaciens</name>
    <dbReference type="NCBI Taxonomy" id="74426"/>
    <lineage>
        <taxon>Bacteria</taxon>
        <taxon>Bacillati</taxon>
        <taxon>Actinomycetota</taxon>
        <taxon>Coriobacteriia</taxon>
        <taxon>Coriobacteriales</taxon>
        <taxon>Coriobacteriaceae</taxon>
        <taxon>Collinsella</taxon>
    </lineage>
</organism>
<name>A0A2D1TVS3_9ACTN</name>
<evidence type="ECO:0000313" key="5">
    <source>
        <dbReference type="EMBL" id="ATP53415.1"/>
    </source>
</evidence>
<feature type="domain" description="BIG2" evidence="3">
    <location>
        <begin position="1987"/>
        <end position="2045"/>
    </location>
</feature>
<dbReference type="InterPro" id="IPR003343">
    <property type="entry name" value="Big_2"/>
</dbReference>
<feature type="domain" description="Bacterial Ig-like" evidence="4">
    <location>
        <begin position="1637"/>
        <end position="1697"/>
    </location>
</feature>
<feature type="compositionally biased region" description="Low complexity" evidence="1">
    <location>
        <begin position="44"/>
        <end position="62"/>
    </location>
</feature>
<accession>A0A2D1TVS3</accession>
<feature type="domain" description="Bacterial Ig-like" evidence="4">
    <location>
        <begin position="1306"/>
        <end position="1360"/>
    </location>
</feature>
<feature type="domain" description="Bacterial Ig-like" evidence="4">
    <location>
        <begin position="615"/>
        <end position="660"/>
    </location>
</feature>
<feature type="domain" description="Bacterial Ig-like" evidence="4">
    <location>
        <begin position="1474"/>
        <end position="1529"/>
    </location>
</feature>
<protein>
    <recommendedName>
        <fullName evidence="7">Bacterial Ig-like domain (Group 4)</fullName>
    </recommendedName>
</protein>